<dbReference type="InterPro" id="IPR006235">
    <property type="entry name" value="OAc-hSer/O-AcSer_sulfhydrylase"/>
</dbReference>
<sequence>MNKENLKKETLCIKGGYNGETLNSVTLPIVQSTSYRFDSAEQVANLFDLKENGHIYSRISNPTVAALEEKLTALEDGVGAVCVSSGQSAVLLAVLNICKSGDHVVSVSSVYGGTFNLFNVTLKTFGIETTFVDPYDSEDEILSKIQDNTKLIFGETIGNPSLNIFDFEKFSKVAKISNIPLIIDNTTATPYLFNPFKYGANIIVHSTSKYIDGHSVALGGVIIDGGNFDWENGKFNELTEPDPSYHGLKYVETFKNSAYIVKLRVTLLRDLGNAISPNNAFLTNLGLETLHLRMDRHSKNALALAKFLQTHKNVEWVNYPLLECNKDYKIAKEYLPKGASGILTFGVKGGVKSARKLIGSLKLIPLVVHLGDVRTTLIHPASTTHRQLSKEELKISGVSEDLVRVSVGIENIDDIICDFEQALNKVGY</sequence>
<evidence type="ECO:0000256" key="3">
    <source>
        <dbReference type="ARBA" id="ARBA00022898"/>
    </source>
</evidence>
<dbReference type="PANTHER" id="PTHR43797">
    <property type="entry name" value="HOMOCYSTEINE/CYSTEINE SYNTHASE"/>
    <property type="match status" value="1"/>
</dbReference>
<dbReference type="EMBL" id="CYZR01000004">
    <property type="protein sequence ID" value="CUN88978.1"/>
    <property type="molecule type" value="Genomic_DNA"/>
</dbReference>
<dbReference type="Gene3D" id="3.40.640.10">
    <property type="entry name" value="Type I PLP-dependent aspartate aminotransferase-like (Major domain)"/>
    <property type="match status" value="1"/>
</dbReference>
<dbReference type="EC" id="4.4.1.11" evidence="5"/>
<dbReference type="NCBIfam" id="TIGR01326">
    <property type="entry name" value="OAH_OAS_sulfhy"/>
    <property type="match status" value="1"/>
</dbReference>
<evidence type="ECO:0000256" key="2">
    <source>
        <dbReference type="ARBA" id="ARBA00009077"/>
    </source>
</evidence>
<keyword evidence="3 4" id="KW-0663">Pyridoxal phosphate</keyword>
<dbReference type="GO" id="GO:0018826">
    <property type="term" value="F:methionine gamma-lyase activity"/>
    <property type="evidence" value="ECO:0007669"/>
    <property type="project" value="UniProtKB-EC"/>
</dbReference>
<reference evidence="5 6" key="1">
    <citation type="submission" date="2015-09" db="EMBL/GenBank/DDBJ databases">
        <authorList>
            <consortium name="Pathogen Informatics"/>
        </authorList>
    </citation>
    <scope>NUCLEOTIDE SEQUENCE [LARGE SCALE GENOMIC DNA]</scope>
    <source>
        <strain evidence="5 6">2789STDY5834858</strain>
    </source>
</reference>
<organism evidence="5 6">
    <name type="scientific">Sarcina ventriculi</name>
    <name type="common">Clostridium ventriculi</name>
    <dbReference type="NCBI Taxonomy" id="1267"/>
    <lineage>
        <taxon>Bacteria</taxon>
        <taxon>Bacillati</taxon>
        <taxon>Bacillota</taxon>
        <taxon>Clostridia</taxon>
        <taxon>Eubacteriales</taxon>
        <taxon>Clostridiaceae</taxon>
        <taxon>Sarcina</taxon>
    </lineage>
</organism>
<dbReference type="Pfam" id="PF01053">
    <property type="entry name" value="Cys_Met_Meta_PP"/>
    <property type="match status" value="1"/>
</dbReference>
<evidence type="ECO:0000256" key="4">
    <source>
        <dbReference type="RuleBase" id="RU362118"/>
    </source>
</evidence>
<gene>
    <name evidence="5" type="primary">mdeA</name>
    <name evidence="5" type="ORF">ERS852473_01339</name>
</gene>
<proteinExistence type="inferred from homology"/>
<dbReference type="PANTHER" id="PTHR43797:SF3">
    <property type="entry name" value="O-ACETYLHOMOSERINE SULFHYDRYLASE"/>
    <property type="match status" value="1"/>
</dbReference>
<dbReference type="InterPro" id="IPR015424">
    <property type="entry name" value="PyrdxlP-dep_Trfase"/>
</dbReference>
<evidence type="ECO:0000313" key="6">
    <source>
        <dbReference type="Proteomes" id="UP000095488"/>
    </source>
</evidence>
<dbReference type="PIRSF" id="PIRSF001434">
    <property type="entry name" value="CGS"/>
    <property type="match status" value="1"/>
</dbReference>
<keyword evidence="6" id="KW-1185">Reference proteome</keyword>
<accession>A0ABM9UR82</accession>
<dbReference type="InterPro" id="IPR000277">
    <property type="entry name" value="Cys/Met-Metab_PyrdxlP-dep_enz"/>
</dbReference>
<evidence type="ECO:0000313" key="5">
    <source>
        <dbReference type="EMBL" id="CUN88978.1"/>
    </source>
</evidence>
<dbReference type="RefSeq" id="WP_055258865.1">
    <property type="nucleotide sequence ID" value="NZ_CABIXL010000004.1"/>
</dbReference>
<comment type="caution">
    <text evidence="5">The sequence shown here is derived from an EMBL/GenBank/DDBJ whole genome shotgun (WGS) entry which is preliminary data.</text>
</comment>
<evidence type="ECO:0000256" key="1">
    <source>
        <dbReference type="ARBA" id="ARBA00001933"/>
    </source>
</evidence>
<dbReference type="SUPFAM" id="SSF53383">
    <property type="entry name" value="PLP-dependent transferases"/>
    <property type="match status" value="1"/>
</dbReference>
<dbReference type="Proteomes" id="UP000095488">
    <property type="component" value="Unassembled WGS sequence"/>
</dbReference>
<comment type="cofactor">
    <cofactor evidence="1 4">
        <name>pyridoxal 5'-phosphate</name>
        <dbReference type="ChEBI" id="CHEBI:597326"/>
    </cofactor>
</comment>
<dbReference type="Gene3D" id="3.90.1150.10">
    <property type="entry name" value="Aspartate Aminotransferase, domain 1"/>
    <property type="match status" value="1"/>
</dbReference>
<protein>
    <submittedName>
        <fullName evidence="5">Methionine gamma-lyase</fullName>
        <ecNumber evidence="5">4.4.1.11</ecNumber>
    </submittedName>
</protein>
<dbReference type="CDD" id="cd00614">
    <property type="entry name" value="CGS_like"/>
    <property type="match status" value="1"/>
</dbReference>
<comment type="similarity">
    <text evidence="2 4">Belongs to the trans-sulfuration enzymes family.</text>
</comment>
<dbReference type="InterPro" id="IPR015422">
    <property type="entry name" value="PyrdxlP-dep_Trfase_small"/>
</dbReference>
<keyword evidence="5" id="KW-0456">Lyase</keyword>
<name>A0ABM9UR82_SARVE</name>
<dbReference type="InterPro" id="IPR015421">
    <property type="entry name" value="PyrdxlP-dep_Trfase_major"/>
</dbReference>